<feature type="domain" description="Redoxin" evidence="2">
    <location>
        <begin position="39"/>
        <end position="164"/>
    </location>
</feature>
<gene>
    <name evidence="3" type="ORF">CEX98_19480</name>
</gene>
<evidence type="ECO:0000313" key="4">
    <source>
        <dbReference type="Proteomes" id="UP000228621"/>
    </source>
</evidence>
<dbReference type="PANTHER" id="PTHR42852">
    <property type="entry name" value="THIOL:DISULFIDE INTERCHANGE PROTEIN DSBE"/>
    <property type="match status" value="1"/>
</dbReference>
<proteinExistence type="predicted"/>
<dbReference type="InterPro" id="IPR050553">
    <property type="entry name" value="Thioredoxin_ResA/DsbE_sf"/>
</dbReference>
<dbReference type="Gene3D" id="3.40.30.10">
    <property type="entry name" value="Glutaredoxin"/>
    <property type="match status" value="1"/>
</dbReference>
<dbReference type="GO" id="GO:0016491">
    <property type="term" value="F:oxidoreductase activity"/>
    <property type="evidence" value="ECO:0007669"/>
    <property type="project" value="InterPro"/>
</dbReference>
<dbReference type="AlphaFoldDB" id="A0A2A5JL37"/>
<dbReference type="SUPFAM" id="SSF52833">
    <property type="entry name" value="Thioredoxin-like"/>
    <property type="match status" value="1"/>
</dbReference>
<keyword evidence="4" id="KW-1185">Reference proteome</keyword>
<dbReference type="InterPro" id="IPR036249">
    <property type="entry name" value="Thioredoxin-like_sf"/>
</dbReference>
<keyword evidence="1" id="KW-0732">Signal</keyword>
<dbReference type="OrthoDB" id="6398367at2"/>
<feature type="signal peptide" evidence="1">
    <location>
        <begin position="1"/>
        <end position="23"/>
    </location>
</feature>
<protein>
    <submittedName>
        <fullName evidence="3">Redoxin domain protein</fullName>
    </submittedName>
</protein>
<dbReference type="Proteomes" id="UP000228621">
    <property type="component" value="Unassembled WGS sequence"/>
</dbReference>
<evidence type="ECO:0000256" key="1">
    <source>
        <dbReference type="SAM" id="SignalP"/>
    </source>
</evidence>
<accession>A0A2A5JL37</accession>
<dbReference type="RefSeq" id="WP_099643681.1">
    <property type="nucleotide sequence ID" value="NZ_NKHF01000098.1"/>
</dbReference>
<dbReference type="EMBL" id="NKHF01000098">
    <property type="protein sequence ID" value="PCK30097.1"/>
    <property type="molecule type" value="Genomic_DNA"/>
</dbReference>
<dbReference type="InterPro" id="IPR013740">
    <property type="entry name" value="Redoxin"/>
</dbReference>
<sequence length="168" mass="18773">MKTTIKTLLLATMLTTGLSGCKASSEAPTEQAYQTYVQTGDSFKHLNLTDINNNAIAFDADHKKLVILFATWCSDSQRLLKELKQSPLLNQPDLTVIAIGREEDSATLKQFNDTMALPIHFVADPNRAIYSTYANKGIPRLILLDEQNKVRQTLIGEQPNTLSNLHWN</sequence>
<name>A0A2A5JL37_PSEO7</name>
<evidence type="ECO:0000259" key="2">
    <source>
        <dbReference type="Pfam" id="PF08534"/>
    </source>
</evidence>
<dbReference type="PANTHER" id="PTHR42852:SF13">
    <property type="entry name" value="PROTEIN DIPZ"/>
    <property type="match status" value="1"/>
</dbReference>
<dbReference type="PROSITE" id="PS51257">
    <property type="entry name" value="PROKAR_LIPOPROTEIN"/>
    <property type="match status" value="1"/>
</dbReference>
<evidence type="ECO:0000313" key="3">
    <source>
        <dbReference type="EMBL" id="PCK30097.1"/>
    </source>
</evidence>
<feature type="chain" id="PRO_5012110943" evidence="1">
    <location>
        <begin position="24"/>
        <end position="168"/>
    </location>
</feature>
<dbReference type="Pfam" id="PF08534">
    <property type="entry name" value="Redoxin"/>
    <property type="match status" value="1"/>
</dbReference>
<reference evidence="4" key="1">
    <citation type="journal article" date="2019" name="Genome Announc.">
        <title>Draft Genome Sequence of Pseudoalteromonas piscicida Strain 36Y ROTHPW, an Hypersaline Seawater Isolate from the South Coast of Sonora, Mexico.</title>
        <authorList>
            <person name="Sanchez-Diaz R."/>
            <person name="Molina-Garza Z.J."/>
            <person name="Cruz-Suarez L.E."/>
            <person name="Selvin J."/>
            <person name="Kiran G.S."/>
            <person name="Ibarra-Gamez J.C."/>
            <person name="Gomez-Gil B."/>
            <person name="Galaviz-Silva L."/>
        </authorList>
    </citation>
    <scope>NUCLEOTIDE SEQUENCE [LARGE SCALE GENOMIC DNA]</scope>
    <source>
        <strain evidence="4">36Y_RITHPW</strain>
    </source>
</reference>
<comment type="caution">
    <text evidence="3">The sequence shown here is derived from an EMBL/GenBank/DDBJ whole genome shotgun (WGS) entry which is preliminary data.</text>
</comment>
<organism evidence="3 4">
    <name type="scientific">Pseudoalteromonas piscicida</name>
    <dbReference type="NCBI Taxonomy" id="43662"/>
    <lineage>
        <taxon>Bacteria</taxon>
        <taxon>Pseudomonadati</taxon>
        <taxon>Pseudomonadota</taxon>
        <taxon>Gammaproteobacteria</taxon>
        <taxon>Alteromonadales</taxon>
        <taxon>Pseudoalteromonadaceae</taxon>
        <taxon>Pseudoalteromonas</taxon>
    </lineage>
</organism>
<dbReference type="CDD" id="cd02966">
    <property type="entry name" value="TlpA_like_family"/>
    <property type="match status" value="1"/>
</dbReference>